<reference evidence="2 3" key="1">
    <citation type="submission" date="2019-03" db="EMBL/GenBank/DDBJ databases">
        <title>First draft genome of Liparis tanakae, snailfish: a comprehensive survey of snailfish specific genes.</title>
        <authorList>
            <person name="Kim W."/>
            <person name="Song I."/>
            <person name="Jeong J.-H."/>
            <person name="Kim D."/>
            <person name="Kim S."/>
            <person name="Ryu S."/>
            <person name="Song J.Y."/>
            <person name="Lee S.K."/>
        </authorList>
    </citation>
    <scope>NUCLEOTIDE SEQUENCE [LARGE SCALE GENOMIC DNA]</scope>
    <source>
        <tissue evidence="2">Muscle</tissue>
    </source>
</reference>
<feature type="region of interest" description="Disordered" evidence="1">
    <location>
        <begin position="1"/>
        <end position="74"/>
    </location>
</feature>
<feature type="compositionally biased region" description="Polar residues" evidence="1">
    <location>
        <begin position="64"/>
        <end position="74"/>
    </location>
</feature>
<feature type="compositionally biased region" description="Basic and acidic residues" evidence="1">
    <location>
        <begin position="49"/>
        <end position="59"/>
    </location>
</feature>
<protein>
    <submittedName>
        <fullName evidence="2">Uncharacterized protein</fullName>
    </submittedName>
</protein>
<dbReference type="AlphaFoldDB" id="A0A4Z2H8Q5"/>
<gene>
    <name evidence="2" type="ORF">EYF80_028539</name>
</gene>
<keyword evidence="3" id="KW-1185">Reference proteome</keyword>
<proteinExistence type="predicted"/>
<accession>A0A4Z2H8Q5</accession>
<sequence length="74" mass="8051">MAHGFFRGGKRRCATPDDRTDPTGATTTEDSRLPPEMKRVQRAARTAGAKREGVKKEEGGYGFSLSSSHLEAVK</sequence>
<feature type="compositionally biased region" description="Basic and acidic residues" evidence="1">
    <location>
        <begin position="29"/>
        <end position="39"/>
    </location>
</feature>
<comment type="caution">
    <text evidence="2">The sequence shown here is derived from an EMBL/GenBank/DDBJ whole genome shotgun (WGS) entry which is preliminary data.</text>
</comment>
<evidence type="ECO:0000313" key="2">
    <source>
        <dbReference type="EMBL" id="TNN61244.1"/>
    </source>
</evidence>
<dbReference type="Proteomes" id="UP000314294">
    <property type="component" value="Unassembled WGS sequence"/>
</dbReference>
<name>A0A4Z2H8Q5_9TELE</name>
<evidence type="ECO:0000256" key="1">
    <source>
        <dbReference type="SAM" id="MobiDB-lite"/>
    </source>
</evidence>
<organism evidence="2 3">
    <name type="scientific">Liparis tanakae</name>
    <name type="common">Tanaka's snailfish</name>
    <dbReference type="NCBI Taxonomy" id="230148"/>
    <lineage>
        <taxon>Eukaryota</taxon>
        <taxon>Metazoa</taxon>
        <taxon>Chordata</taxon>
        <taxon>Craniata</taxon>
        <taxon>Vertebrata</taxon>
        <taxon>Euteleostomi</taxon>
        <taxon>Actinopterygii</taxon>
        <taxon>Neopterygii</taxon>
        <taxon>Teleostei</taxon>
        <taxon>Neoteleostei</taxon>
        <taxon>Acanthomorphata</taxon>
        <taxon>Eupercaria</taxon>
        <taxon>Perciformes</taxon>
        <taxon>Cottioidei</taxon>
        <taxon>Cottales</taxon>
        <taxon>Liparidae</taxon>
        <taxon>Liparis</taxon>
    </lineage>
</organism>
<evidence type="ECO:0000313" key="3">
    <source>
        <dbReference type="Proteomes" id="UP000314294"/>
    </source>
</evidence>
<dbReference type="EMBL" id="SRLO01000319">
    <property type="protein sequence ID" value="TNN61244.1"/>
    <property type="molecule type" value="Genomic_DNA"/>
</dbReference>